<dbReference type="PROSITE" id="PS51832">
    <property type="entry name" value="HD_GYP"/>
    <property type="match status" value="1"/>
</dbReference>
<evidence type="ECO:0000259" key="2">
    <source>
        <dbReference type="PROSITE" id="PS51832"/>
    </source>
</evidence>
<gene>
    <name evidence="3" type="ORF">LCGC14_1320200</name>
</gene>
<dbReference type="PANTHER" id="PTHR45228">
    <property type="entry name" value="CYCLIC DI-GMP PHOSPHODIESTERASE TM_0186-RELATED"/>
    <property type="match status" value="1"/>
</dbReference>
<dbReference type="SUPFAM" id="SSF109604">
    <property type="entry name" value="HD-domain/PDEase-like"/>
    <property type="match status" value="1"/>
</dbReference>
<dbReference type="InterPro" id="IPR001789">
    <property type="entry name" value="Sig_transdc_resp-reg_receiver"/>
</dbReference>
<dbReference type="GO" id="GO:0000160">
    <property type="term" value="P:phosphorelay signal transduction system"/>
    <property type="evidence" value="ECO:0007669"/>
    <property type="project" value="InterPro"/>
</dbReference>
<proteinExistence type="predicted"/>
<evidence type="ECO:0000313" key="3">
    <source>
        <dbReference type="EMBL" id="KKM82381.1"/>
    </source>
</evidence>
<protein>
    <recommendedName>
        <fullName evidence="4">Response regulatory domain-containing protein</fullName>
    </recommendedName>
</protein>
<name>A0A0F9L519_9ZZZZ</name>
<dbReference type="InterPro" id="IPR011006">
    <property type="entry name" value="CheY-like_superfamily"/>
</dbReference>
<organism evidence="3">
    <name type="scientific">marine sediment metagenome</name>
    <dbReference type="NCBI Taxonomy" id="412755"/>
    <lineage>
        <taxon>unclassified sequences</taxon>
        <taxon>metagenomes</taxon>
        <taxon>ecological metagenomes</taxon>
    </lineage>
</organism>
<comment type="caution">
    <text evidence="3">The sequence shown here is derived from an EMBL/GenBank/DDBJ whole genome shotgun (WGS) entry which is preliminary data.</text>
</comment>
<dbReference type="InterPro" id="IPR003607">
    <property type="entry name" value="HD/PDEase_dom"/>
</dbReference>
<dbReference type="AlphaFoldDB" id="A0A0F9L519"/>
<dbReference type="EMBL" id="LAZR01007871">
    <property type="protein sequence ID" value="KKM82381.1"/>
    <property type="molecule type" value="Genomic_DNA"/>
</dbReference>
<dbReference type="Pfam" id="PF00072">
    <property type="entry name" value="Response_reg"/>
    <property type="match status" value="1"/>
</dbReference>
<dbReference type="CDD" id="cd00077">
    <property type="entry name" value="HDc"/>
    <property type="match status" value="1"/>
</dbReference>
<dbReference type="InterPro" id="IPR052020">
    <property type="entry name" value="Cyclic_di-GMP/3'3'-cGAMP_PDE"/>
</dbReference>
<dbReference type="SUPFAM" id="SSF52172">
    <property type="entry name" value="CheY-like"/>
    <property type="match status" value="1"/>
</dbReference>
<reference evidence="3" key="1">
    <citation type="journal article" date="2015" name="Nature">
        <title>Complex archaea that bridge the gap between prokaryotes and eukaryotes.</title>
        <authorList>
            <person name="Spang A."/>
            <person name="Saw J.H."/>
            <person name="Jorgensen S.L."/>
            <person name="Zaremba-Niedzwiedzka K."/>
            <person name="Martijn J."/>
            <person name="Lind A.E."/>
            <person name="van Eijk R."/>
            <person name="Schleper C."/>
            <person name="Guy L."/>
            <person name="Ettema T.J."/>
        </authorList>
    </citation>
    <scope>NUCLEOTIDE SEQUENCE</scope>
</reference>
<dbReference type="InterPro" id="IPR037522">
    <property type="entry name" value="HD_GYP_dom"/>
</dbReference>
<sequence>MGKRQEAKIDKATILVVDDNELNRDVLHALIMALGHVPLLAENGLYALTQMEKQPPDLVLLDILMPEMDGYKVLNHMKNDSFLRNIPVIIISAVNEMESVVQCIEMGADDYMVKPFDPTLLGARIGACLEKKRLRDQKDNYLKQIEDYNLKLEERVHEQVQQITVAQQATIFALAKLAASRNLETGEHLQRMCEYSRVLSEKLRLLPKYASVIDEDFIRNIYAASPLHDIGKVAIPDRILLKIDKLTEEEYNIMKTHTIIGGKTLREVDQQHPGNDFVHVGIEIAESHHERWDGNGYPYGLAGEDIPLAGRILALGDVYDAQTSERVYKEAFSHDRSREIILSGSGKNFDSDIVEAFVSAEDEFIAISKRYVDIEKETTFLSKR</sequence>
<dbReference type="Pfam" id="PF13487">
    <property type="entry name" value="HD_5"/>
    <property type="match status" value="1"/>
</dbReference>
<dbReference type="Gene3D" id="3.40.50.2300">
    <property type="match status" value="1"/>
</dbReference>
<feature type="domain" description="Response regulatory" evidence="1">
    <location>
        <begin position="13"/>
        <end position="129"/>
    </location>
</feature>
<evidence type="ECO:0008006" key="4">
    <source>
        <dbReference type="Google" id="ProtNLM"/>
    </source>
</evidence>
<accession>A0A0F9L519</accession>
<dbReference type="PROSITE" id="PS50110">
    <property type="entry name" value="RESPONSE_REGULATORY"/>
    <property type="match status" value="1"/>
</dbReference>
<evidence type="ECO:0000259" key="1">
    <source>
        <dbReference type="PROSITE" id="PS50110"/>
    </source>
</evidence>
<feature type="domain" description="HD-GYP" evidence="2">
    <location>
        <begin position="163"/>
        <end position="373"/>
    </location>
</feature>
<dbReference type="Gene3D" id="1.10.3210.10">
    <property type="entry name" value="Hypothetical protein af1432"/>
    <property type="match status" value="1"/>
</dbReference>
<dbReference type="SMART" id="SM00448">
    <property type="entry name" value="REC"/>
    <property type="match status" value="1"/>
</dbReference>